<protein>
    <submittedName>
        <fullName evidence="5">Uncharacterized protein</fullName>
    </submittedName>
</protein>
<dbReference type="InterPro" id="IPR036770">
    <property type="entry name" value="Ankyrin_rpt-contain_sf"/>
</dbReference>
<dbReference type="InterPro" id="IPR042637">
    <property type="entry name" value="AN34A/B/C"/>
</dbReference>
<dbReference type="Pfam" id="PF12796">
    <property type="entry name" value="Ank_2"/>
    <property type="match status" value="1"/>
</dbReference>
<name>A0A3Q4H5X7_NEOBR</name>
<dbReference type="Ensembl" id="ENSNBRT00000018605.1">
    <property type="protein sequence ID" value="ENSNBRP00000018115.1"/>
    <property type="gene ID" value="ENSNBRG00000013967.1"/>
</dbReference>
<dbReference type="SUPFAM" id="SSF48403">
    <property type="entry name" value="Ankyrin repeat"/>
    <property type="match status" value="1"/>
</dbReference>
<feature type="repeat" description="ANK" evidence="4">
    <location>
        <begin position="40"/>
        <end position="73"/>
    </location>
</feature>
<dbReference type="InterPro" id="IPR002110">
    <property type="entry name" value="Ankyrin_rpt"/>
</dbReference>
<reference evidence="5" key="2">
    <citation type="submission" date="2025-09" db="UniProtKB">
        <authorList>
            <consortium name="Ensembl"/>
        </authorList>
    </citation>
    <scope>IDENTIFICATION</scope>
</reference>
<proteinExistence type="inferred from homology"/>
<dbReference type="PANTHER" id="PTHR24156:SF1">
    <property type="entry name" value="ANKYRIN REPEAT DOMAIN-CONTAINING PROTEIN 34B"/>
    <property type="match status" value="1"/>
</dbReference>
<dbReference type="Proteomes" id="UP000261580">
    <property type="component" value="Unassembled WGS sequence"/>
</dbReference>
<evidence type="ECO:0000256" key="3">
    <source>
        <dbReference type="ARBA" id="ARBA00023043"/>
    </source>
</evidence>
<evidence type="ECO:0000256" key="2">
    <source>
        <dbReference type="ARBA" id="ARBA00022737"/>
    </source>
</evidence>
<sequence>YSVCGGGRPGLTPSDGGLNVTLQKRYLLENGADPNIQDKTGKTALMHACLQQMGAEILSLLLSSGADPTLEDHGGLSALVYAVNSGNRDILSVLLDACKAKGKEVIIITTNKLPSGHQVTKAAGDLQFHPFPSWRHFPFPTLSLAEQ</sequence>
<evidence type="ECO:0000313" key="6">
    <source>
        <dbReference type="Proteomes" id="UP000261580"/>
    </source>
</evidence>
<dbReference type="SMART" id="SM00248">
    <property type="entry name" value="ANK"/>
    <property type="match status" value="2"/>
</dbReference>
<evidence type="ECO:0000313" key="5">
    <source>
        <dbReference type="Ensembl" id="ENSNBRP00000018115.1"/>
    </source>
</evidence>
<dbReference type="Bgee" id="ENSNBRG00000013967">
    <property type="expression patterns" value="Expressed in zone of skin and 1 other cell type or tissue"/>
</dbReference>
<evidence type="ECO:0000256" key="1">
    <source>
        <dbReference type="ARBA" id="ARBA00010029"/>
    </source>
</evidence>
<keyword evidence="2" id="KW-0677">Repeat</keyword>
<dbReference type="AlphaFoldDB" id="A0A3Q4H5X7"/>
<dbReference type="GeneTree" id="ENSGT00390000012355"/>
<comment type="similarity">
    <text evidence="1">Belongs to the ANKRD34 family.</text>
</comment>
<organism evidence="5 6">
    <name type="scientific">Neolamprologus brichardi</name>
    <name type="common">Fairy cichlid</name>
    <name type="synonym">Lamprologus brichardi</name>
    <dbReference type="NCBI Taxonomy" id="32507"/>
    <lineage>
        <taxon>Eukaryota</taxon>
        <taxon>Metazoa</taxon>
        <taxon>Chordata</taxon>
        <taxon>Craniata</taxon>
        <taxon>Vertebrata</taxon>
        <taxon>Euteleostomi</taxon>
        <taxon>Actinopterygii</taxon>
        <taxon>Neopterygii</taxon>
        <taxon>Teleostei</taxon>
        <taxon>Neoteleostei</taxon>
        <taxon>Acanthomorphata</taxon>
        <taxon>Ovalentaria</taxon>
        <taxon>Cichlomorphae</taxon>
        <taxon>Cichliformes</taxon>
        <taxon>Cichlidae</taxon>
        <taxon>African cichlids</taxon>
        <taxon>Pseudocrenilabrinae</taxon>
        <taxon>Lamprologini</taxon>
        <taxon>Neolamprologus</taxon>
    </lineage>
</organism>
<dbReference type="Gene3D" id="1.25.40.20">
    <property type="entry name" value="Ankyrin repeat-containing domain"/>
    <property type="match status" value="1"/>
</dbReference>
<keyword evidence="6" id="KW-1185">Reference proteome</keyword>
<keyword evidence="3 4" id="KW-0040">ANK repeat</keyword>
<dbReference type="STRING" id="32507.ENSNBRP00000018115"/>
<evidence type="ECO:0000256" key="4">
    <source>
        <dbReference type="PROSITE-ProRule" id="PRU00023"/>
    </source>
</evidence>
<reference evidence="5" key="1">
    <citation type="submission" date="2025-08" db="UniProtKB">
        <authorList>
            <consortium name="Ensembl"/>
        </authorList>
    </citation>
    <scope>IDENTIFICATION</scope>
</reference>
<dbReference type="PROSITE" id="PS50088">
    <property type="entry name" value="ANK_REPEAT"/>
    <property type="match status" value="1"/>
</dbReference>
<dbReference type="PANTHER" id="PTHR24156">
    <property type="entry name" value="ANK_REP_REGION DOMAIN-CONTAINING PROTEIN"/>
    <property type="match status" value="1"/>
</dbReference>
<accession>A0A3Q4H5X7</accession>